<comment type="subcellular location">
    <subcellularLocation>
        <location evidence="1 8">Cell membrane</location>
        <topology evidence="1 8">Multi-pass membrane protein</topology>
    </subcellularLocation>
</comment>
<evidence type="ECO:0000256" key="3">
    <source>
        <dbReference type="ARBA" id="ARBA00022448"/>
    </source>
</evidence>
<dbReference type="SUPFAM" id="SSF161098">
    <property type="entry name" value="MetI-like"/>
    <property type="match status" value="1"/>
</dbReference>
<dbReference type="PANTHER" id="PTHR43848">
    <property type="entry name" value="PUTRESCINE TRANSPORT SYSTEM PERMEASE PROTEIN POTI"/>
    <property type="match status" value="1"/>
</dbReference>
<feature type="transmembrane region" description="Helical" evidence="8">
    <location>
        <begin position="77"/>
        <end position="99"/>
    </location>
</feature>
<evidence type="ECO:0000259" key="9">
    <source>
        <dbReference type="PROSITE" id="PS50928"/>
    </source>
</evidence>
<feature type="transmembrane region" description="Helical" evidence="8">
    <location>
        <begin position="12"/>
        <end position="36"/>
    </location>
</feature>
<evidence type="ECO:0000256" key="4">
    <source>
        <dbReference type="ARBA" id="ARBA00022475"/>
    </source>
</evidence>
<dbReference type="InterPro" id="IPR035906">
    <property type="entry name" value="MetI-like_sf"/>
</dbReference>
<dbReference type="InterPro" id="IPR000515">
    <property type="entry name" value="MetI-like"/>
</dbReference>
<evidence type="ECO:0000313" key="10">
    <source>
        <dbReference type="EMBL" id="GIF84692.1"/>
    </source>
</evidence>
<feature type="transmembrane region" description="Helical" evidence="8">
    <location>
        <begin position="246"/>
        <end position="264"/>
    </location>
</feature>
<dbReference type="Pfam" id="PF00528">
    <property type="entry name" value="BPD_transp_1"/>
    <property type="match status" value="1"/>
</dbReference>
<evidence type="ECO:0000256" key="7">
    <source>
        <dbReference type="ARBA" id="ARBA00023136"/>
    </source>
</evidence>
<comment type="caution">
    <text evidence="10">The sequence shown here is derived from an EMBL/GenBank/DDBJ whole genome shotgun (WGS) entry which is preliminary data.</text>
</comment>
<dbReference type="RefSeq" id="WP_203753369.1">
    <property type="nucleotide sequence ID" value="NZ_BONF01000040.1"/>
</dbReference>
<dbReference type="EMBL" id="BONF01000040">
    <property type="protein sequence ID" value="GIF84692.1"/>
    <property type="molecule type" value="Genomic_DNA"/>
</dbReference>
<name>A0A8J3JGY9_9ACTN</name>
<dbReference type="AlphaFoldDB" id="A0A8J3JGY9"/>
<feature type="transmembrane region" description="Helical" evidence="8">
    <location>
        <begin position="111"/>
        <end position="135"/>
    </location>
</feature>
<evidence type="ECO:0000313" key="11">
    <source>
        <dbReference type="Proteomes" id="UP000601223"/>
    </source>
</evidence>
<evidence type="ECO:0000256" key="2">
    <source>
        <dbReference type="ARBA" id="ARBA00007069"/>
    </source>
</evidence>
<keyword evidence="3 8" id="KW-0813">Transport</keyword>
<proteinExistence type="inferred from homology"/>
<sequence length="277" mass="30766">MHALWRWLADKWVLLVGLLILLYLFVPIAVIFLLSFNQPGSRNTTYVLDLQTFDFTWNNWTDMCGAAGICDALLRSIYIGFGATLISTILGTLISFALVRYRFFGRSGTNTLIFLPMATPEIVMGTSLLTLFIGWQVPLGFLTILIAHVMFCISFVVVTVKARLAGLDPRLQEAAMDLYATPWQAFRLVILPLVLPGIVAASLLAFSLSFDDFIITNFVTGTSGYETFPMFIWGSNLRGIPPQVNAIASAMFLISFAFVIAGQLRNRRRSARRAATS</sequence>
<evidence type="ECO:0000256" key="5">
    <source>
        <dbReference type="ARBA" id="ARBA00022692"/>
    </source>
</evidence>
<organism evidence="10 11">
    <name type="scientific">Catellatospora bangladeshensis</name>
    <dbReference type="NCBI Taxonomy" id="310355"/>
    <lineage>
        <taxon>Bacteria</taxon>
        <taxon>Bacillati</taxon>
        <taxon>Actinomycetota</taxon>
        <taxon>Actinomycetes</taxon>
        <taxon>Micromonosporales</taxon>
        <taxon>Micromonosporaceae</taxon>
        <taxon>Catellatospora</taxon>
    </lineage>
</organism>
<keyword evidence="6 8" id="KW-1133">Transmembrane helix</keyword>
<dbReference type="Proteomes" id="UP000601223">
    <property type="component" value="Unassembled WGS sequence"/>
</dbReference>
<dbReference type="PROSITE" id="PS50928">
    <property type="entry name" value="ABC_TM1"/>
    <property type="match status" value="1"/>
</dbReference>
<keyword evidence="7 8" id="KW-0472">Membrane</keyword>
<evidence type="ECO:0000256" key="8">
    <source>
        <dbReference type="RuleBase" id="RU363032"/>
    </source>
</evidence>
<feature type="domain" description="ABC transmembrane type-1" evidence="9">
    <location>
        <begin position="73"/>
        <end position="262"/>
    </location>
</feature>
<reference evidence="10 11" key="1">
    <citation type="submission" date="2021-01" db="EMBL/GenBank/DDBJ databases">
        <title>Whole genome shotgun sequence of Catellatospora bangladeshensis NBRC 107357.</title>
        <authorList>
            <person name="Komaki H."/>
            <person name="Tamura T."/>
        </authorList>
    </citation>
    <scope>NUCLEOTIDE SEQUENCE [LARGE SCALE GENOMIC DNA]</scope>
    <source>
        <strain evidence="10 11">NBRC 107357</strain>
    </source>
</reference>
<dbReference type="InterPro" id="IPR051789">
    <property type="entry name" value="Bact_Polyamine_Transport"/>
</dbReference>
<protein>
    <submittedName>
        <fullName evidence="10">ABC transporter permease</fullName>
    </submittedName>
</protein>
<evidence type="ECO:0000256" key="6">
    <source>
        <dbReference type="ARBA" id="ARBA00022989"/>
    </source>
</evidence>
<dbReference type="GO" id="GO:0055085">
    <property type="term" value="P:transmembrane transport"/>
    <property type="evidence" value="ECO:0007669"/>
    <property type="project" value="InterPro"/>
</dbReference>
<gene>
    <name evidence="10" type="ORF">Cba03nite_60410</name>
</gene>
<dbReference type="GO" id="GO:0005886">
    <property type="term" value="C:plasma membrane"/>
    <property type="evidence" value="ECO:0007669"/>
    <property type="project" value="UniProtKB-SubCell"/>
</dbReference>
<keyword evidence="11" id="KW-1185">Reference proteome</keyword>
<dbReference type="Gene3D" id="1.10.3720.10">
    <property type="entry name" value="MetI-like"/>
    <property type="match status" value="1"/>
</dbReference>
<keyword evidence="5 8" id="KW-0812">Transmembrane</keyword>
<dbReference type="CDD" id="cd06261">
    <property type="entry name" value="TM_PBP2"/>
    <property type="match status" value="1"/>
</dbReference>
<dbReference type="PANTHER" id="PTHR43848:SF2">
    <property type="entry name" value="PUTRESCINE TRANSPORT SYSTEM PERMEASE PROTEIN POTI"/>
    <property type="match status" value="1"/>
</dbReference>
<feature type="transmembrane region" description="Helical" evidence="8">
    <location>
        <begin position="141"/>
        <end position="164"/>
    </location>
</feature>
<accession>A0A8J3JGY9</accession>
<evidence type="ECO:0000256" key="1">
    <source>
        <dbReference type="ARBA" id="ARBA00004651"/>
    </source>
</evidence>
<feature type="transmembrane region" description="Helical" evidence="8">
    <location>
        <begin position="185"/>
        <end position="208"/>
    </location>
</feature>
<comment type="similarity">
    <text evidence="2">Belongs to the binding-protein-dependent transport system permease family. CysTW subfamily.</text>
</comment>
<keyword evidence="4" id="KW-1003">Cell membrane</keyword>